<dbReference type="EMBL" id="JACJJG010000050">
    <property type="protein sequence ID" value="MBM6674056.1"/>
    <property type="molecule type" value="Genomic_DNA"/>
</dbReference>
<name>A0A938WSV8_9BACT</name>
<dbReference type="Proteomes" id="UP000706891">
    <property type="component" value="Unassembled WGS sequence"/>
</dbReference>
<accession>A0A938WSV8</accession>
<evidence type="ECO:0008006" key="4">
    <source>
        <dbReference type="Google" id="ProtNLM"/>
    </source>
</evidence>
<dbReference type="Pfam" id="PF19529">
    <property type="entry name" value="DUF6057"/>
    <property type="match status" value="2"/>
</dbReference>
<keyword evidence="1" id="KW-0812">Transmembrane</keyword>
<gene>
    <name evidence="2" type="ORF">H6A34_09230</name>
</gene>
<keyword evidence="3" id="KW-1185">Reference proteome</keyword>
<organism evidence="2 3">
    <name type="scientific">Marseilla massiliensis</name>
    <dbReference type="NCBI Taxonomy" id="1841864"/>
    <lineage>
        <taxon>Bacteria</taxon>
        <taxon>Pseudomonadati</taxon>
        <taxon>Bacteroidota</taxon>
        <taxon>Bacteroidia</taxon>
        <taxon>Bacteroidales</taxon>
        <taxon>Prevotellaceae</taxon>
        <taxon>Marseilla</taxon>
    </lineage>
</organism>
<evidence type="ECO:0000313" key="3">
    <source>
        <dbReference type="Proteomes" id="UP000706891"/>
    </source>
</evidence>
<proteinExistence type="predicted"/>
<comment type="caution">
    <text evidence="2">The sequence shown here is derived from an EMBL/GenBank/DDBJ whole genome shotgun (WGS) entry which is preliminary data.</text>
</comment>
<feature type="transmembrane region" description="Helical" evidence="1">
    <location>
        <begin position="41"/>
        <end position="61"/>
    </location>
</feature>
<dbReference type="RefSeq" id="WP_205105090.1">
    <property type="nucleotide sequence ID" value="NZ_JACJJG010000050.1"/>
</dbReference>
<keyword evidence="1" id="KW-0472">Membrane</keyword>
<evidence type="ECO:0000313" key="2">
    <source>
        <dbReference type="EMBL" id="MBM6674056.1"/>
    </source>
</evidence>
<sequence>MIQHVLSGGTTHYNRMIGTVVITTVLYLVHVAARKLYTFRGGFYVLTFFPSLLLLTALTGVNPEFDSNPFYSVWLWLAPLLLVVYVAISMYARYSGKDMSYSVPHYTLLGELWRNLLLMAAMFICVCLCGNSDRLFHYRLRVESLLNSGNYAEAIKVGAKSDDTDASLTMLRIYALSRQRQLGERLFEYPVVGGSSALLPNSDSVRCLFYPESRIFKALSIRRKGRMSPMEYLLYIENNGLAMKPVTDYLLCGFLLDKNLDGFVNAIRYKYNLSSPSLPKHYREALTLYTHLRANPVLVYHNEVLDADYADFQELERKYTDKRKRESYVRDTYGGTYWFYYFYHDE</sequence>
<protein>
    <recommendedName>
        <fullName evidence="4">Transmembrane protein</fullName>
    </recommendedName>
</protein>
<feature type="transmembrane region" description="Helical" evidence="1">
    <location>
        <begin position="112"/>
        <end position="131"/>
    </location>
</feature>
<feature type="transmembrane region" description="Helical" evidence="1">
    <location>
        <begin position="12"/>
        <end position="29"/>
    </location>
</feature>
<feature type="transmembrane region" description="Helical" evidence="1">
    <location>
        <begin position="73"/>
        <end position="92"/>
    </location>
</feature>
<dbReference type="InterPro" id="IPR045692">
    <property type="entry name" value="DUF6057"/>
</dbReference>
<keyword evidence="1" id="KW-1133">Transmembrane helix</keyword>
<reference evidence="2" key="2">
    <citation type="journal article" date="2021" name="Sci. Rep.">
        <title>The distribution of antibiotic resistance genes in chicken gut microbiota commensals.</title>
        <authorList>
            <person name="Juricova H."/>
            <person name="Matiasovicova J."/>
            <person name="Kubasova T."/>
            <person name="Cejkova D."/>
            <person name="Rychlik I."/>
        </authorList>
    </citation>
    <scope>NUCLEOTIDE SEQUENCE</scope>
    <source>
        <strain evidence="2">An824</strain>
    </source>
</reference>
<dbReference type="AlphaFoldDB" id="A0A938WSV8"/>
<reference evidence="2" key="1">
    <citation type="submission" date="2020-08" db="EMBL/GenBank/DDBJ databases">
        <authorList>
            <person name="Cejkova D."/>
            <person name="Kubasova T."/>
            <person name="Jahodarova E."/>
            <person name="Rychlik I."/>
        </authorList>
    </citation>
    <scope>NUCLEOTIDE SEQUENCE</scope>
    <source>
        <strain evidence="2">An824</strain>
    </source>
</reference>
<evidence type="ECO:0000256" key="1">
    <source>
        <dbReference type="SAM" id="Phobius"/>
    </source>
</evidence>